<proteinExistence type="predicted"/>
<sequence length="130" mass="15316">MATIPQDYEDILTKRAFAHIATIGPNGEPQSNPVWVDWDGRYLKFSQTTTRQKYRNLRREPRIAVSALDPEQPYRYLEVRGRVVNVEDDQDNAFIDRMAKKYMDADEYPYHQPGDHRVILYVEPEHTTSM</sequence>
<name>A0A839DZJ4_9PSEU</name>
<accession>A0A839DZJ4</accession>
<dbReference type="GO" id="GO:0070967">
    <property type="term" value="F:coenzyme F420 binding"/>
    <property type="evidence" value="ECO:0007669"/>
    <property type="project" value="TreeGrafter"/>
</dbReference>
<dbReference type="Gene3D" id="2.30.110.10">
    <property type="entry name" value="Electron Transport, Fmn-binding Protein, Chain A"/>
    <property type="match status" value="1"/>
</dbReference>
<comment type="caution">
    <text evidence="3">The sequence shown here is derived from an EMBL/GenBank/DDBJ whole genome shotgun (WGS) entry which is preliminary data.</text>
</comment>
<dbReference type="AlphaFoldDB" id="A0A839DZJ4"/>
<dbReference type="InterPro" id="IPR019920">
    <property type="entry name" value="F420-binding_dom_put"/>
</dbReference>
<dbReference type="NCBIfam" id="TIGR03618">
    <property type="entry name" value="Rv1155_F420"/>
    <property type="match status" value="1"/>
</dbReference>
<protein>
    <recommendedName>
        <fullName evidence="2">Pyridoxamine 5'-phosphate oxidase N-terminal domain-containing protein</fullName>
    </recommendedName>
</protein>
<dbReference type="Proteomes" id="UP000569329">
    <property type="component" value="Unassembled WGS sequence"/>
</dbReference>
<dbReference type="GO" id="GO:0016627">
    <property type="term" value="F:oxidoreductase activity, acting on the CH-CH group of donors"/>
    <property type="evidence" value="ECO:0007669"/>
    <property type="project" value="TreeGrafter"/>
</dbReference>
<gene>
    <name evidence="3" type="ORF">FHX42_004758</name>
</gene>
<dbReference type="EMBL" id="JACGWZ010000008">
    <property type="protein sequence ID" value="MBA8827362.1"/>
    <property type="molecule type" value="Genomic_DNA"/>
</dbReference>
<keyword evidence="4" id="KW-1185">Reference proteome</keyword>
<dbReference type="InterPro" id="IPR012349">
    <property type="entry name" value="Split_barrel_FMN-bd"/>
</dbReference>
<dbReference type="PANTHER" id="PTHR35176:SF6">
    <property type="entry name" value="HEME OXYGENASE HI_0854-RELATED"/>
    <property type="match status" value="1"/>
</dbReference>
<dbReference type="InterPro" id="IPR011576">
    <property type="entry name" value="Pyridox_Oxase_N"/>
</dbReference>
<reference evidence="3 4" key="1">
    <citation type="submission" date="2020-07" db="EMBL/GenBank/DDBJ databases">
        <title>Sequencing the genomes of 1000 actinobacteria strains.</title>
        <authorList>
            <person name="Klenk H.-P."/>
        </authorList>
    </citation>
    <scope>NUCLEOTIDE SEQUENCE [LARGE SCALE GENOMIC DNA]</scope>
    <source>
        <strain evidence="3 4">DSM 45975</strain>
    </source>
</reference>
<dbReference type="GO" id="GO:0005829">
    <property type="term" value="C:cytosol"/>
    <property type="evidence" value="ECO:0007669"/>
    <property type="project" value="TreeGrafter"/>
</dbReference>
<dbReference type="InterPro" id="IPR052019">
    <property type="entry name" value="F420H2_bilvrd_red/Heme_oxyg"/>
</dbReference>
<evidence type="ECO:0000313" key="4">
    <source>
        <dbReference type="Proteomes" id="UP000569329"/>
    </source>
</evidence>
<evidence type="ECO:0000313" key="3">
    <source>
        <dbReference type="EMBL" id="MBA8827362.1"/>
    </source>
</evidence>
<dbReference type="RefSeq" id="WP_182546558.1">
    <property type="nucleotide sequence ID" value="NZ_JACGWZ010000008.1"/>
</dbReference>
<dbReference type="SUPFAM" id="SSF50475">
    <property type="entry name" value="FMN-binding split barrel"/>
    <property type="match status" value="1"/>
</dbReference>
<dbReference type="Pfam" id="PF01243">
    <property type="entry name" value="PNPOx_N"/>
    <property type="match status" value="1"/>
</dbReference>
<evidence type="ECO:0000256" key="1">
    <source>
        <dbReference type="ARBA" id="ARBA00023002"/>
    </source>
</evidence>
<organism evidence="3 4">
    <name type="scientific">Halosaccharopolyspora lacisalsi</name>
    <dbReference type="NCBI Taxonomy" id="1000566"/>
    <lineage>
        <taxon>Bacteria</taxon>
        <taxon>Bacillati</taxon>
        <taxon>Actinomycetota</taxon>
        <taxon>Actinomycetes</taxon>
        <taxon>Pseudonocardiales</taxon>
        <taxon>Pseudonocardiaceae</taxon>
        <taxon>Halosaccharopolyspora</taxon>
    </lineage>
</organism>
<evidence type="ECO:0000259" key="2">
    <source>
        <dbReference type="Pfam" id="PF01243"/>
    </source>
</evidence>
<keyword evidence="1" id="KW-0560">Oxidoreductase</keyword>
<feature type="domain" description="Pyridoxamine 5'-phosphate oxidase N-terminal" evidence="2">
    <location>
        <begin position="5"/>
        <end position="127"/>
    </location>
</feature>
<dbReference type="PANTHER" id="PTHR35176">
    <property type="entry name" value="HEME OXYGENASE HI_0854-RELATED"/>
    <property type="match status" value="1"/>
</dbReference>